<evidence type="ECO:0000313" key="3">
    <source>
        <dbReference type="RefSeq" id="XP_052113028.1"/>
    </source>
</evidence>
<evidence type="ECO:0000256" key="1">
    <source>
        <dbReference type="SAM" id="MobiDB-lite"/>
    </source>
</evidence>
<feature type="compositionally biased region" description="Basic residues" evidence="1">
    <location>
        <begin position="69"/>
        <end position="80"/>
    </location>
</feature>
<sequence length="174" mass="19427">MVEKSGLISVSDLLPWEEDKGSVIEYFAGAFPGVTASSLRSRFKAKNFEGSSSNQDKVDGGAEVNQPPPRRKAIVFKKRKTESTLSGDMQGKDENVRLDDLSSFLTKQQRLHVFEEEGESSSVWSQKFPFNIVADEVVQTVTDVRRVEEVGDIGVDQFLQVSVVLVCFCFFFFG</sequence>
<name>A0A9C6WSN3_ARADU</name>
<accession>A0A9C6WSN3</accession>
<dbReference type="AlphaFoldDB" id="A0A9C6WSN3"/>
<evidence type="ECO:0000313" key="2">
    <source>
        <dbReference type="Proteomes" id="UP000515211"/>
    </source>
</evidence>
<feature type="region of interest" description="Disordered" evidence="1">
    <location>
        <begin position="49"/>
        <end position="92"/>
    </location>
</feature>
<organism evidence="2 3">
    <name type="scientific">Arachis duranensis</name>
    <name type="common">Wild peanut</name>
    <dbReference type="NCBI Taxonomy" id="130453"/>
    <lineage>
        <taxon>Eukaryota</taxon>
        <taxon>Viridiplantae</taxon>
        <taxon>Streptophyta</taxon>
        <taxon>Embryophyta</taxon>
        <taxon>Tracheophyta</taxon>
        <taxon>Spermatophyta</taxon>
        <taxon>Magnoliopsida</taxon>
        <taxon>eudicotyledons</taxon>
        <taxon>Gunneridae</taxon>
        <taxon>Pentapetalae</taxon>
        <taxon>rosids</taxon>
        <taxon>fabids</taxon>
        <taxon>Fabales</taxon>
        <taxon>Fabaceae</taxon>
        <taxon>Papilionoideae</taxon>
        <taxon>50 kb inversion clade</taxon>
        <taxon>dalbergioids sensu lato</taxon>
        <taxon>Dalbergieae</taxon>
        <taxon>Pterocarpus clade</taxon>
        <taxon>Arachis</taxon>
    </lineage>
</organism>
<dbReference type="RefSeq" id="XP_052113028.1">
    <property type="nucleotide sequence ID" value="XM_052257068.1"/>
</dbReference>
<reference evidence="2" key="1">
    <citation type="journal article" date="2016" name="Nat. Genet.">
        <title>The genome sequences of Arachis duranensis and Arachis ipaensis, the diploid ancestors of cultivated peanut.</title>
        <authorList>
            <person name="Bertioli D.J."/>
            <person name="Cannon S.B."/>
            <person name="Froenicke L."/>
            <person name="Huang G."/>
            <person name="Farmer A.D."/>
            <person name="Cannon E.K."/>
            <person name="Liu X."/>
            <person name="Gao D."/>
            <person name="Clevenger J."/>
            <person name="Dash S."/>
            <person name="Ren L."/>
            <person name="Moretzsohn M.C."/>
            <person name="Shirasawa K."/>
            <person name="Huang W."/>
            <person name="Vidigal B."/>
            <person name="Abernathy B."/>
            <person name="Chu Y."/>
            <person name="Niederhuth C.E."/>
            <person name="Umale P."/>
            <person name="Araujo A.C."/>
            <person name="Kozik A."/>
            <person name="Kim K.D."/>
            <person name="Burow M.D."/>
            <person name="Varshney R.K."/>
            <person name="Wang X."/>
            <person name="Zhang X."/>
            <person name="Barkley N."/>
            <person name="Guimaraes P.M."/>
            <person name="Isobe S."/>
            <person name="Guo B."/>
            <person name="Liao B."/>
            <person name="Stalker H.T."/>
            <person name="Schmitz R.J."/>
            <person name="Scheffler B.E."/>
            <person name="Leal-Bertioli S.C."/>
            <person name="Xun X."/>
            <person name="Jackson S.A."/>
            <person name="Michelmore R."/>
            <person name="Ozias-Akins P."/>
        </authorList>
    </citation>
    <scope>NUCLEOTIDE SEQUENCE [LARGE SCALE GENOMIC DNA]</scope>
    <source>
        <strain evidence="2">cv. V14167</strain>
    </source>
</reference>
<dbReference type="Proteomes" id="UP000515211">
    <property type="component" value="Chromosome 2"/>
</dbReference>
<protein>
    <submittedName>
        <fullName evidence="3">Uncharacterized protein LOC127744776</fullName>
    </submittedName>
</protein>
<dbReference type="KEGG" id="adu:127744776"/>
<reference evidence="3" key="2">
    <citation type="submission" date="2025-08" db="UniProtKB">
        <authorList>
            <consortium name="RefSeq"/>
        </authorList>
    </citation>
    <scope>IDENTIFICATION</scope>
    <source>
        <tissue evidence="3">Whole plant</tissue>
    </source>
</reference>
<dbReference type="GeneID" id="127744776"/>
<proteinExistence type="predicted"/>
<keyword evidence="2" id="KW-1185">Reference proteome</keyword>
<gene>
    <name evidence="3" type="primary">LOC127744776</name>
</gene>